<dbReference type="Pfam" id="PF00561">
    <property type="entry name" value="Abhydrolase_1"/>
    <property type="match status" value="1"/>
</dbReference>
<accession>A0ABV7FQU6</accession>
<dbReference type="SUPFAM" id="SSF53474">
    <property type="entry name" value="alpha/beta-Hydrolases"/>
    <property type="match status" value="1"/>
</dbReference>
<evidence type="ECO:0000313" key="2">
    <source>
        <dbReference type="EMBL" id="MFC3122475.1"/>
    </source>
</evidence>
<reference evidence="3" key="1">
    <citation type="journal article" date="2019" name="Int. J. Syst. Evol. Microbiol.">
        <title>The Global Catalogue of Microorganisms (GCM) 10K type strain sequencing project: providing services to taxonomists for standard genome sequencing and annotation.</title>
        <authorList>
            <consortium name="The Broad Institute Genomics Platform"/>
            <consortium name="The Broad Institute Genome Sequencing Center for Infectious Disease"/>
            <person name="Wu L."/>
            <person name="Ma J."/>
        </authorList>
    </citation>
    <scope>NUCLEOTIDE SEQUENCE [LARGE SCALE GENOMIC DNA]</scope>
    <source>
        <strain evidence="3">KCTC 52473</strain>
    </source>
</reference>
<dbReference type="InterPro" id="IPR029058">
    <property type="entry name" value="AB_hydrolase_fold"/>
</dbReference>
<protein>
    <submittedName>
        <fullName evidence="2">Alpha/beta fold hydrolase</fullName>
    </submittedName>
</protein>
<proteinExistence type="predicted"/>
<evidence type="ECO:0000313" key="3">
    <source>
        <dbReference type="Proteomes" id="UP001595478"/>
    </source>
</evidence>
<feature type="domain" description="AB hydrolase-1" evidence="1">
    <location>
        <begin position="45"/>
        <end position="219"/>
    </location>
</feature>
<dbReference type="GO" id="GO:0016787">
    <property type="term" value="F:hydrolase activity"/>
    <property type="evidence" value="ECO:0007669"/>
    <property type="project" value="UniProtKB-KW"/>
</dbReference>
<dbReference type="Gene3D" id="3.40.50.1820">
    <property type="entry name" value="alpha/beta hydrolase"/>
    <property type="match status" value="1"/>
</dbReference>
<sequence length="243" mass="27128">MSVQCIVFIPGTLCTSQMFDQIIEQFAHQYTDTDFIALDFVEESTLQAMVDTLNNAINGRSCVLVGFSMGGMVAMHALRSRIPNCQGLVLLNSNSHADLEGREAMRQAQINEAKQIGFQTLFENSFLPNYLFRETDNIRQQIWQMAKQLGLSTFERQSAVLAERPDSLSLLASLDIPVLILAGEHDVLCAAEHQNVMAAAIKKSTLVFIHNAGHFAILEQSKLVTTELENWLNFNKLIGYTES</sequence>
<dbReference type="PANTHER" id="PTHR43194:SF5">
    <property type="entry name" value="PIMELOYL-[ACYL-CARRIER PROTEIN] METHYL ESTER ESTERASE"/>
    <property type="match status" value="1"/>
</dbReference>
<dbReference type="RefSeq" id="WP_376920608.1">
    <property type="nucleotide sequence ID" value="NZ_JBHRSW010000023.1"/>
</dbReference>
<dbReference type="InterPro" id="IPR000073">
    <property type="entry name" value="AB_hydrolase_1"/>
</dbReference>
<comment type="caution">
    <text evidence="2">The sequence shown here is derived from an EMBL/GenBank/DDBJ whole genome shotgun (WGS) entry which is preliminary data.</text>
</comment>
<keyword evidence="3" id="KW-1185">Reference proteome</keyword>
<dbReference type="InterPro" id="IPR050228">
    <property type="entry name" value="Carboxylesterase_BioH"/>
</dbReference>
<evidence type="ECO:0000259" key="1">
    <source>
        <dbReference type="Pfam" id="PF00561"/>
    </source>
</evidence>
<name>A0ABV7FQU6_9ALTE</name>
<gene>
    <name evidence="2" type="ORF">ACFOHL_12670</name>
</gene>
<dbReference type="PANTHER" id="PTHR43194">
    <property type="entry name" value="HYDROLASE ALPHA/BETA FOLD FAMILY"/>
    <property type="match status" value="1"/>
</dbReference>
<dbReference type="Proteomes" id="UP001595478">
    <property type="component" value="Unassembled WGS sequence"/>
</dbReference>
<dbReference type="EMBL" id="JBHRSW010000023">
    <property type="protein sequence ID" value="MFC3122475.1"/>
    <property type="molecule type" value="Genomic_DNA"/>
</dbReference>
<organism evidence="2 3">
    <name type="scientific">Agaribacter flavus</name>
    <dbReference type="NCBI Taxonomy" id="1902781"/>
    <lineage>
        <taxon>Bacteria</taxon>
        <taxon>Pseudomonadati</taxon>
        <taxon>Pseudomonadota</taxon>
        <taxon>Gammaproteobacteria</taxon>
        <taxon>Alteromonadales</taxon>
        <taxon>Alteromonadaceae</taxon>
        <taxon>Agaribacter</taxon>
    </lineage>
</organism>
<keyword evidence="2" id="KW-0378">Hydrolase</keyword>